<evidence type="ECO:0000256" key="8">
    <source>
        <dbReference type="SAM" id="MobiDB-lite"/>
    </source>
</evidence>
<evidence type="ECO:0000256" key="3">
    <source>
        <dbReference type="ARBA" id="ARBA00022517"/>
    </source>
</evidence>
<dbReference type="GO" id="GO:0030692">
    <property type="term" value="C:Noc4p-Nop14p complex"/>
    <property type="evidence" value="ECO:0007669"/>
    <property type="project" value="TreeGrafter"/>
</dbReference>
<feature type="region of interest" description="Disordered" evidence="8">
    <location>
        <begin position="311"/>
        <end position="337"/>
    </location>
</feature>
<feature type="non-terminal residue" evidence="9">
    <location>
        <position position="1"/>
    </location>
</feature>
<comment type="caution">
    <text evidence="9">The sequence shown here is derived from an EMBL/GenBank/DDBJ whole genome shotgun (WGS) entry which is preliminary data.</text>
</comment>
<reference evidence="9 10" key="1">
    <citation type="submission" date="2018-08" db="EMBL/GenBank/DDBJ databases">
        <title>Aphanomyces genome sequencing and annotation.</title>
        <authorList>
            <person name="Minardi D."/>
            <person name="Oidtmann B."/>
            <person name="Van Der Giezen M."/>
            <person name="Studholme D.J."/>
        </authorList>
    </citation>
    <scope>NUCLEOTIDE SEQUENCE [LARGE SCALE GENOMIC DNA]</scope>
    <source>
        <strain evidence="9 10">Sv</strain>
    </source>
</reference>
<dbReference type="GO" id="GO:0030490">
    <property type="term" value="P:maturation of SSU-rRNA"/>
    <property type="evidence" value="ECO:0007669"/>
    <property type="project" value="TreeGrafter"/>
</dbReference>
<comment type="similarity">
    <text evidence="2">Belongs to the NOP14 family.</text>
</comment>
<dbReference type="Pfam" id="PF04147">
    <property type="entry name" value="Nop14"/>
    <property type="match status" value="1"/>
</dbReference>
<comment type="function">
    <text evidence="6">Involved in nucleolar processing of pre-18S ribosomal RNA. Has a role in the nuclear export of 40S pre-ribosomal subunit to the cytoplasm.</text>
</comment>
<comment type="subcellular location">
    <subcellularLocation>
        <location evidence="1">Nucleus</location>
        <location evidence="1">Nucleolus</location>
    </subcellularLocation>
</comment>
<accession>A0A3R6WX97</accession>
<name>A0A3R6WX97_APHAT</name>
<protein>
    <submittedName>
        <fullName evidence="9">Uncharacterized protein</fullName>
    </submittedName>
</protein>
<evidence type="ECO:0000256" key="4">
    <source>
        <dbReference type="ARBA" id="ARBA00022552"/>
    </source>
</evidence>
<dbReference type="PANTHER" id="PTHR23183:SF0">
    <property type="entry name" value="NUCLEOLAR PROTEIN 14"/>
    <property type="match status" value="1"/>
</dbReference>
<keyword evidence="5" id="KW-0539">Nucleus</keyword>
<keyword evidence="7" id="KW-0175">Coiled coil</keyword>
<keyword evidence="4" id="KW-0698">rRNA processing</keyword>
<gene>
    <name evidence="9" type="ORF">DYB35_013077</name>
</gene>
<evidence type="ECO:0000313" key="10">
    <source>
        <dbReference type="Proteomes" id="UP000285712"/>
    </source>
</evidence>
<sequence length="337" mass="37618">ADAIATHVFGLAQDLPDAAGTVFREFVATLAKKTAKNCWPDMRDLLLLRVALHVFPVTDLRHNVISPIELVLGQVRRSLSLQITAKKGKFMPELVHCLHEIVALVHSQDADDAWFVAPLKAFVKSKATTFPALALDAATDGLDAAAVSAAIFHSTLTTIRLAATQYASVASFVELFAPLHTLLSQIKAKSLKVQAEETLALLTKLTDASLKQRRPLRLQAHAPTVLPTFVPRFDENYAMRKDKTMERDKAQLKQLQRQVKRERKGASRELKRDAAFLSRQRTEEHNVWRAEKDAKQKEIRGWMEHQNATFNQQVRKGGELIKGGGSGPAKKRRISKK</sequence>
<keyword evidence="3" id="KW-0690">Ribosome biogenesis</keyword>
<organism evidence="9 10">
    <name type="scientific">Aphanomyces astaci</name>
    <name type="common">Crayfish plague agent</name>
    <dbReference type="NCBI Taxonomy" id="112090"/>
    <lineage>
        <taxon>Eukaryota</taxon>
        <taxon>Sar</taxon>
        <taxon>Stramenopiles</taxon>
        <taxon>Oomycota</taxon>
        <taxon>Saprolegniomycetes</taxon>
        <taxon>Saprolegniales</taxon>
        <taxon>Verrucalvaceae</taxon>
        <taxon>Aphanomyces</taxon>
    </lineage>
</organism>
<evidence type="ECO:0000256" key="5">
    <source>
        <dbReference type="ARBA" id="ARBA00023242"/>
    </source>
</evidence>
<proteinExistence type="inferred from homology"/>
<evidence type="ECO:0000256" key="1">
    <source>
        <dbReference type="ARBA" id="ARBA00004604"/>
    </source>
</evidence>
<dbReference type="EMBL" id="QUTG01000433">
    <property type="protein sequence ID" value="RHZ02154.1"/>
    <property type="molecule type" value="Genomic_DNA"/>
</dbReference>
<evidence type="ECO:0000313" key="9">
    <source>
        <dbReference type="EMBL" id="RHZ02154.1"/>
    </source>
</evidence>
<dbReference type="GO" id="GO:0032040">
    <property type="term" value="C:small-subunit processome"/>
    <property type="evidence" value="ECO:0007669"/>
    <property type="project" value="InterPro"/>
</dbReference>
<dbReference type="Proteomes" id="UP000285712">
    <property type="component" value="Unassembled WGS sequence"/>
</dbReference>
<evidence type="ECO:0000256" key="7">
    <source>
        <dbReference type="SAM" id="Coils"/>
    </source>
</evidence>
<evidence type="ECO:0000256" key="2">
    <source>
        <dbReference type="ARBA" id="ARBA00007466"/>
    </source>
</evidence>
<dbReference type="PANTHER" id="PTHR23183">
    <property type="entry name" value="NOP14"/>
    <property type="match status" value="1"/>
</dbReference>
<evidence type="ECO:0000256" key="6">
    <source>
        <dbReference type="ARBA" id="ARBA00024695"/>
    </source>
</evidence>
<feature type="coiled-coil region" evidence="7">
    <location>
        <begin position="238"/>
        <end position="272"/>
    </location>
</feature>
<dbReference type="AlphaFoldDB" id="A0A3R6WX97"/>
<dbReference type="InterPro" id="IPR007276">
    <property type="entry name" value="Nop14"/>
</dbReference>